<dbReference type="RefSeq" id="WP_111445760.1">
    <property type="nucleotide sequence ID" value="NZ_QKZK01000013.1"/>
</dbReference>
<feature type="transmembrane region" description="Helical" evidence="4">
    <location>
        <begin position="141"/>
        <end position="159"/>
    </location>
</feature>
<feature type="domain" description="HTH araC/xylS-type" evidence="5">
    <location>
        <begin position="266"/>
        <end position="372"/>
    </location>
</feature>
<dbReference type="PANTHER" id="PTHR43280">
    <property type="entry name" value="ARAC-FAMILY TRANSCRIPTIONAL REGULATOR"/>
    <property type="match status" value="1"/>
</dbReference>
<dbReference type="InterPro" id="IPR020449">
    <property type="entry name" value="Tscrpt_reg_AraC-type_HTH"/>
</dbReference>
<dbReference type="GO" id="GO:0043565">
    <property type="term" value="F:sequence-specific DNA binding"/>
    <property type="evidence" value="ECO:0007669"/>
    <property type="project" value="InterPro"/>
</dbReference>
<proteinExistence type="predicted"/>
<dbReference type="OrthoDB" id="5492415at2"/>
<feature type="transmembrane region" description="Helical" evidence="4">
    <location>
        <begin position="93"/>
        <end position="113"/>
    </location>
</feature>
<dbReference type="InterPro" id="IPR018062">
    <property type="entry name" value="HTH_AraC-typ_CS"/>
</dbReference>
<comment type="caution">
    <text evidence="6">The sequence shown here is derived from an EMBL/GenBank/DDBJ whole genome shotgun (WGS) entry which is preliminary data.</text>
</comment>
<keyword evidence="1" id="KW-0805">Transcription regulation</keyword>
<keyword evidence="4" id="KW-0472">Membrane</keyword>
<feature type="transmembrane region" description="Helical" evidence="4">
    <location>
        <begin position="58"/>
        <end position="81"/>
    </location>
</feature>
<feature type="transmembrane region" description="Helical" evidence="4">
    <location>
        <begin position="189"/>
        <end position="207"/>
    </location>
</feature>
<dbReference type="Pfam" id="PF12833">
    <property type="entry name" value="HTH_18"/>
    <property type="match status" value="1"/>
</dbReference>
<feature type="transmembrane region" description="Helical" evidence="4">
    <location>
        <begin position="219"/>
        <end position="238"/>
    </location>
</feature>
<dbReference type="SUPFAM" id="SSF46689">
    <property type="entry name" value="Homeodomain-like"/>
    <property type="match status" value="1"/>
</dbReference>
<feature type="transmembrane region" description="Helical" evidence="4">
    <location>
        <begin position="34"/>
        <end position="52"/>
    </location>
</feature>
<protein>
    <submittedName>
        <fullName evidence="6">AraC-like DNA-binding protein</fullName>
    </submittedName>
</protein>
<gene>
    <name evidence="6" type="ORF">LX69_01905</name>
</gene>
<evidence type="ECO:0000313" key="7">
    <source>
        <dbReference type="Proteomes" id="UP000249239"/>
    </source>
</evidence>
<reference evidence="6 7" key="1">
    <citation type="submission" date="2018-06" db="EMBL/GenBank/DDBJ databases">
        <title>Genomic Encyclopedia of Archaeal and Bacterial Type Strains, Phase II (KMG-II): from individual species to whole genera.</title>
        <authorList>
            <person name="Goeker M."/>
        </authorList>
    </citation>
    <scope>NUCLEOTIDE SEQUENCE [LARGE SCALE GENOMIC DNA]</scope>
    <source>
        <strain evidence="6 7">DSM 6779</strain>
    </source>
</reference>
<dbReference type="Gene3D" id="1.10.10.60">
    <property type="entry name" value="Homeodomain-like"/>
    <property type="match status" value="2"/>
</dbReference>
<keyword evidence="4" id="KW-0812">Transmembrane</keyword>
<keyword evidence="4" id="KW-1133">Transmembrane helix</keyword>
<accession>A0A2W7N8Q0</accession>
<dbReference type="InterPro" id="IPR018060">
    <property type="entry name" value="HTH_AraC"/>
</dbReference>
<evidence type="ECO:0000256" key="3">
    <source>
        <dbReference type="ARBA" id="ARBA00023163"/>
    </source>
</evidence>
<dbReference type="SMART" id="SM00342">
    <property type="entry name" value="HTH_ARAC"/>
    <property type="match status" value="1"/>
</dbReference>
<organism evidence="6 7">
    <name type="scientific">Breznakibacter xylanolyticus</name>
    <dbReference type="NCBI Taxonomy" id="990"/>
    <lineage>
        <taxon>Bacteria</taxon>
        <taxon>Pseudomonadati</taxon>
        <taxon>Bacteroidota</taxon>
        <taxon>Bacteroidia</taxon>
        <taxon>Marinilabiliales</taxon>
        <taxon>Marinilabiliaceae</taxon>
        <taxon>Breznakibacter</taxon>
    </lineage>
</organism>
<evidence type="ECO:0000259" key="5">
    <source>
        <dbReference type="PROSITE" id="PS01124"/>
    </source>
</evidence>
<dbReference type="PROSITE" id="PS01124">
    <property type="entry name" value="HTH_ARAC_FAMILY_2"/>
    <property type="match status" value="1"/>
</dbReference>
<evidence type="ECO:0000313" key="6">
    <source>
        <dbReference type="EMBL" id="PZX16410.1"/>
    </source>
</evidence>
<keyword evidence="7" id="KW-1185">Reference proteome</keyword>
<sequence length="375" mass="42614">MTLDIFLINSIIPLMLAFVLWVNSSKTTVAKRFLSWAMVNAGVSFFITHQYMNGNYELYVILHPLGVATILFIYPSFYQYVSHLTGAHQLKRRLFVPGMVFGLVSLVVFLGLLSHEEQIYFLSDYRTQPGTDHWRLQVNQWFRLLNVALIFFQIGWFFFKTNALLKKYHAEIANVFSDVSQLKLSRVKILNTSFIVAAIACISFYVINPVKVFGTTQALEYPFFLLALILSMLGAIGVSQNEAPDLILQPQPAPSSSEATSETTVDDFFAKIDLYMNRERPYLEPAFNIVQMAAAIGSNRTYISNCINRNKGMNFSQYVNAYRLAQAKQLLIEKRQLPVADIALHSGFGSVSAFSRCFKESEKMTPTEYRDQGKS</sequence>
<dbReference type="EMBL" id="QKZK01000013">
    <property type="protein sequence ID" value="PZX16410.1"/>
    <property type="molecule type" value="Genomic_DNA"/>
</dbReference>
<feature type="transmembrane region" description="Helical" evidence="4">
    <location>
        <begin position="6"/>
        <end position="22"/>
    </location>
</feature>
<dbReference type="InterPro" id="IPR009057">
    <property type="entry name" value="Homeodomain-like_sf"/>
</dbReference>
<dbReference type="PROSITE" id="PS00041">
    <property type="entry name" value="HTH_ARAC_FAMILY_1"/>
    <property type="match status" value="1"/>
</dbReference>
<dbReference type="GO" id="GO:0003700">
    <property type="term" value="F:DNA-binding transcription factor activity"/>
    <property type="evidence" value="ECO:0007669"/>
    <property type="project" value="InterPro"/>
</dbReference>
<dbReference type="PRINTS" id="PR00032">
    <property type="entry name" value="HTHARAC"/>
</dbReference>
<evidence type="ECO:0000256" key="1">
    <source>
        <dbReference type="ARBA" id="ARBA00023015"/>
    </source>
</evidence>
<evidence type="ECO:0000256" key="2">
    <source>
        <dbReference type="ARBA" id="ARBA00023125"/>
    </source>
</evidence>
<name>A0A2W7N8Q0_9BACT</name>
<keyword evidence="3" id="KW-0804">Transcription</keyword>
<dbReference type="PANTHER" id="PTHR43280:SF2">
    <property type="entry name" value="HTH-TYPE TRANSCRIPTIONAL REGULATOR EXSA"/>
    <property type="match status" value="1"/>
</dbReference>
<evidence type="ECO:0000256" key="4">
    <source>
        <dbReference type="SAM" id="Phobius"/>
    </source>
</evidence>
<keyword evidence="2 6" id="KW-0238">DNA-binding</keyword>
<dbReference type="AlphaFoldDB" id="A0A2W7N8Q0"/>
<dbReference type="Proteomes" id="UP000249239">
    <property type="component" value="Unassembled WGS sequence"/>
</dbReference>